<evidence type="ECO:0008006" key="4">
    <source>
        <dbReference type="Google" id="ProtNLM"/>
    </source>
</evidence>
<proteinExistence type="predicted"/>
<protein>
    <recommendedName>
        <fullName evidence="4">Tetratricopeptide repeat protein</fullName>
    </recommendedName>
</protein>
<feature type="signal peptide" evidence="1">
    <location>
        <begin position="1"/>
        <end position="21"/>
    </location>
</feature>
<comment type="caution">
    <text evidence="2">The sequence shown here is derived from an EMBL/GenBank/DDBJ whole genome shotgun (WGS) entry which is preliminary data.</text>
</comment>
<feature type="chain" id="PRO_5046381082" description="Tetratricopeptide repeat protein" evidence="1">
    <location>
        <begin position="22"/>
        <end position="362"/>
    </location>
</feature>
<dbReference type="EMBL" id="BSYJ01000003">
    <property type="protein sequence ID" value="GMG87192.1"/>
    <property type="molecule type" value="Genomic_DNA"/>
</dbReference>
<keyword evidence="1" id="KW-0732">Signal</keyword>
<evidence type="ECO:0000313" key="3">
    <source>
        <dbReference type="Proteomes" id="UP001224392"/>
    </source>
</evidence>
<accession>A0ABQ6LYT7</accession>
<organism evidence="2 3">
    <name type="scientific">Biformimicrobium ophioploci</name>
    <dbReference type="NCBI Taxonomy" id="3036711"/>
    <lineage>
        <taxon>Bacteria</taxon>
        <taxon>Pseudomonadati</taxon>
        <taxon>Pseudomonadota</taxon>
        <taxon>Gammaproteobacteria</taxon>
        <taxon>Cellvibrionales</taxon>
        <taxon>Microbulbiferaceae</taxon>
        <taxon>Biformimicrobium</taxon>
    </lineage>
</organism>
<keyword evidence="3" id="KW-1185">Reference proteome</keyword>
<dbReference type="Proteomes" id="UP001224392">
    <property type="component" value="Unassembled WGS sequence"/>
</dbReference>
<reference evidence="2 3" key="1">
    <citation type="submission" date="2023-04" db="EMBL/GenBank/DDBJ databases">
        <title>Marinobulbifer ophiurae gen. nov., sp. Nov., isolate from tissue of brittle star Ophioplocus japonicus.</title>
        <authorList>
            <person name="Kawano K."/>
            <person name="Sawayama S."/>
            <person name="Nakagawa S."/>
        </authorList>
    </citation>
    <scope>NUCLEOTIDE SEQUENCE [LARGE SCALE GENOMIC DNA]</scope>
    <source>
        <strain evidence="2 3">NKW57</strain>
    </source>
</reference>
<evidence type="ECO:0000313" key="2">
    <source>
        <dbReference type="EMBL" id="GMG87192.1"/>
    </source>
</evidence>
<gene>
    <name evidence="2" type="ORF">MNKW57_15130</name>
</gene>
<sequence length="362" mass="40287">MRISKQVCVAVMVVFSGLVSAAEAVQEKQQQMTPYQGEEVSGQWIYDASAAGIYQRSGSIDNGPLVITSDSASGDSLGYVMKRLDASHFRGKRVLATFRAKPTKVSHTVVAWISAADQKDDQREYLTWDNTWVTPWAGTSDWAEKRMVLQVPLEADYLFVGAGLAGTGKVEIGPIDLEIVADSVAVTDKGFISKLYKAGKYRAYLAELDKIDFGHRYDYRYAVYTLQRFYALSELGDDDAADEALTEIYDLVESADWQSVNNTAWGQELRAEVLFLADEMGPEDYLRTVSSIEFPAERDSKAAMKSAYSAIGFYHRMTGNYTAAKGAYAKAASREWGKDLSYDSADRRLKEMEQQLAAIEEQ</sequence>
<dbReference type="RefSeq" id="WP_285763829.1">
    <property type="nucleotide sequence ID" value="NZ_BSYJ01000003.1"/>
</dbReference>
<name>A0ABQ6LYT7_9GAMM</name>
<evidence type="ECO:0000256" key="1">
    <source>
        <dbReference type="SAM" id="SignalP"/>
    </source>
</evidence>